<dbReference type="PANTHER" id="PTHR43035">
    <property type="entry name" value="FATTY ACID REPRESSION MUTANT PROTEIN 2-RELATED"/>
    <property type="match status" value="1"/>
</dbReference>
<gene>
    <name evidence="2" type="ORF">NXS09_03815</name>
</gene>
<dbReference type="Proteomes" id="UP001166947">
    <property type="component" value="Unassembled WGS sequence"/>
</dbReference>
<evidence type="ECO:0000313" key="3">
    <source>
        <dbReference type="Proteomes" id="UP001166947"/>
    </source>
</evidence>
<name>A0ABT2FB77_9NEIS</name>
<keyword evidence="3" id="KW-1185">Reference proteome</keyword>
<dbReference type="InterPro" id="IPR029479">
    <property type="entry name" value="Nitroreductase"/>
</dbReference>
<comment type="caution">
    <text evidence="2">The sequence shown here is derived from an EMBL/GenBank/DDBJ whole genome shotgun (WGS) entry which is preliminary data.</text>
</comment>
<dbReference type="Pfam" id="PF00881">
    <property type="entry name" value="Nitroreductase"/>
    <property type="match status" value="1"/>
</dbReference>
<protein>
    <submittedName>
        <fullName evidence="2">Nitroreductase family protein</fullName>
    </submittedName>
</protein>
<organism evidence="2 3">
    <name type="scientific">Neisseria montereyensis</name>
    <dbReference type="NCBI Taxonomy" id="2973938"/>
    <lineage>
        <taxon>Bacteria</taxon>
        <taxon>Pseudomonadati</taxon>
        <taxon>Pseudomonadota</taxon>
        <taxon>Betaproteobacteria</taxon>
        <taxon>Neisseriales</taxon>
        <taxon>Neisseriaceae</taxon>
        <taxon>Neisseria</taxon>
    </lineage>
</organism>
<dbReference type="PANTHER" id="PTHR43035:SF1">
    <property type="entry name" value="FATTY ACID REPRESSION MUTANT PROTEIN 2-RELATED"/>
    <property type="match status" value="1"/>
</dbReference>
<dbReference type="RefSeq" id="WP_259291224.1">
    <property type="nucleotide sequence ID" value="NZ_JANUXW010000002.1"/>
</dbReference>
<accession>A0ABT2FB77</accession>
<dbReference type="EMBL" id="JANUXW010000002">
    <property type="protein sequence ID" value="MCS4533426.1"/>
    <property type="molecule type" value="Genomic_DNA"/>
</dbReference>
<dbReference type="InterPro" id="IPR033877">
    <property type="entry name" value="Frm2/Hbn1"/>
</dbReference>
<feature type="domain" description="Nitroreductase" evidence="1">
    <location>
        <begin position="12"/>
        <end position="179"/>
    </location>
</feature>
<proteinExistence type="predicted"/>
<reference evidence="2" key="1">
    <citation type="submission" date="2022-08" db="EMBL/GenBank/DDBJ databases">
        <authorList>
            <person name="Volokhov D.V."/>
            <person name="Furtak V.A."/>
            <person name="Zagorodnyaya T.A."/>
        </authorList>
    </citation>
    <scope>NUCLEOTIDE SEQUENCE</scope>
    <source>
        <strain evidence="2">CSL10203-ORH2</strain>
    </source>
</reference>
<dbReference type="CDD" id="cd02140">
    <property type="entry name" value="Frm2-like"/>
    <property type="match status" value="1"/>
</dbReference>
<dbReference type="InterPro" id="IPR000415">
    <property type="entry name" value="Nitroreductase-like"/>
</dbReference>
<dbReference type="Gene3D" id="3.40.109.10">
    <property type="entry name" value="NADH Oxidase"/>
    <property type="match status" value="1"/>
</dbReference>
<reference evidence="2" key="2">
    <citation type="journal article" date="2023" name="Curr. Microbiol.">
        <title>Neisseria montereyensis sp. nov., Isolated from Oropharynx of California Sea Lion (Zalophus californianus): Genomic, Phylogenetic, and Phenotypic Study.</title>
        <authorList>
            <person name="Volokhov D.V."/>
            <person name="Zagorodnyaya T.A."/>
            <person name="Furtak V.A."/>
            <person name="Nattanmai G."/>
            <person name="Randall L."/>
            <person name="Jose S."/>
            <person name="Gao Y."/>
            <person name="Gulland F.M."/>
            <person name="Eisenberg T."/>
            <person name="Delmonte P."/>
            <person name="Blom J."/>
            <person name="Mitchell K.K."/>
        </authorList>
    </citation>
    <scope>NUCLEOTIDE SEQUENCE</scope>
    <source>
        <strain evidence="2">CSL10203-ORH2</strain>
    </source>
</reference>
<evidence type="ECO:0000259" key="1">
    <source>
        <dbReference type="Pfam" id="PF00881"/>
    </source>
</evidence>
<evidence type="ECO:0000313" key="2">
    <source>
        <dbReference type="EMBL" id="MCS4533426.1"/>
    </source>
</evidence>
<dbReference type="SUPFAM" id="SSF55469">
    <property type="entry name" value="FMN-dependent nitroreductase-like"/>
    <property type="match status" value="1"/>
</dbReference>
<sequence length="202" mass="22419">MSLVQTLQQAAETRRSVYALNKNLPVSKQEVAQVIEHAVKHTPSAFNSQSTRVVVLFGAEHEKLWDIAISELRKIVPAESFKPTEDKLNMFKAAAGSVLFFEDKNVVESLQEQFAAYAANFPIWAEHTNAMHQYAVWSTLAAANIGGNLQHYNPIIDEEVAKAWNVPANWTLRAQLVFGGIDAPAGEKAFAPVEERLKVYGL</sequence>